<accession>A0A2T4FL07</accession>
<dbReference type="RefSeq" id="WP_065905569.1">
    <property type="nucleotide sequence ID" value="NZ_MAUE01000026.1"/>
</dbReference>
<evidence type="ECO:0000313" key="5">
    <source>
        <dbReference type="Proteomes" id="UP000240571"/>
    </source>
</evidence>
<dbReference type="InterPro" id="IPR015002">
    <property type="entry name" value="T6SS_Tdi1_C"/>
</dbReference>
<dbReference type="EMBL" id="MAUE01000026">
    <property type="protein sequence ID" value="OCW24350.1"/>
    <property type="molecule type" value="Genomic_DNA"/>
</dbReference>
<dbReference type="OrthoDB" id="672028at2"/>
<dbReference type="Proteomes" id="UP000095081">
    <property type="component" value="Unassembled WGS sequence"/>
</dbReference>
<reference evidence="2 4" key="1">
    <citation type="submission" date="2016-06" db="EMBL/GenBank/DDBJ databases">
        <title>Draft genome sequence of Pseudomonas sp. S1E40, a novel strain antagonistic activity to fungal plant pathogen.</title>
        <authorList>
            <person name="Tambong J.T."/>
            <person name="Tchagang C."/>
            <person name="Xu R."/>
        </authorList>
    </citation>
    <scope>NUCLEOTIDE SEQUENCE [LARGE SCALE GENOMIC DNA]</scope>
    <source>
        <strain evidence="2 4">S1E40</strain>
    </source>
</reference>
<proteinExistence type="predicted"/>
<evidence type="ECO:0000313" key="3">
    <source>
        <dbReference type="EMBL" id="PTC24099.1"/>
    </source>
</evidence>
<comment type="caution">
    <text evidence="3">The sequence shown here is derived from an EMBL/GenBank/DDBJ whole genome shotgun (WGS) entry which is preliminary data.</text>
</comment>
<name>A0A2T4FL07_9PSED</name>
<feature type="domain" description="T6SS immunity protein Tdi1 C-terminal" evidence="1">
    <location>
        <begin position="59"/>
        <end position="126"/>
    </location>
</feature>
<sequence>MPLIQAIRDSWGWVGIDPVEVVGTTAFGNVMIKDSQGRYWRLCPEALYCEVIAQTRAVLDEVSRDQAFLRDWYLQPMVEQAEEALGPLAPGQVYHWVISPVLGGEYVIGNVRCLDHVEQLRFCGDLAREIKDLPDGAQVKLRLVD</sequence>
<protein>
    <submittedName>
        <fullName evidence="3">DUF1851 domain-containing protein</fullName>
    </submittedName>
</protein>
<organism evidence="3 5">
    <name type="scientific">Pseudomonas aylmerensis</name>
    <dbReference type="NCBI Taxonomy" id="1869229"/>
    <lineage>
        <taxon>Bacteria</taxon>
        <taxon>Pseudomonadati</taxon>
        <taxon>Pseudomonadota</taxon>
        <taxon>Gammaproteobacteria</taxon>
        <taxon>Pseudomonadales</taxon>
        <taxon>Pseudomonadaceae</taxon>
        <taxon>Pseudomonas</taxon>
    </lineage>
</organism>
<reference evidence="3 5" key="2">
    <citation type="submission" date="2018-03" db="EMBL/GenBank/DDBJ databases">
        <title>Diversity of bacteria associated with corn roots inoculated with woodland soils in Canada, and Description of Pseudomonas aylmerense sp. nov.</title>
        <authorList>
            <person name="Tambong J.T."/>
            <person name="Xu R."/>
            <person name="Tchagang C."/>
        </authorList>
    </citation>
    <scope>NUCLEOTIDE SEQUENCE [LARGE SCALE GENOMIC DNA]</scope>
    <source>
        <strain evidence="3 5">S1E44</strain>
    </source>
</reference>
<dbReference type="EMBL" id="PYWW01000056">
    <property type="protein sequence ID" value="PTC24099.1"/>
    <property type="molecule type" value="Genomic_DNA"/>
</dbReference>
<dbReference type="AlphaFoldDB" id="A0A2T4FL07"/>
<dbReference type="Proteomes" id="UP000240571">
    <property type="component" value="Unassembled WGS sequence"/>
</dbReference>
<dbReference type="Pfam" id="PF08906">
    <property type="entry name" value="T6SS_Tdi1_C"/>
    <property type="match status" value="1"/>
</dbReference>
<evidence type="ECO:0000313" key="4">
    <source>
        <dbReference type="Proteomes" id="UP000095081"/>
    </source>
</evidence>
<evidence type="ECO:0000313" key="2">
    <source>
        <dbReference type="EMBL" id="OCW24350.1"/>
    </source>
</evidence>
<evidence type="ECO:0000259" key="1">
    <source>
        <dbReference type="Pfam" id="PF08906"/>
    </source>
</evidence>
<gene>
    <name evidence="2" type="ORF">BBG20_17815</name>
    <name evidence="3" type="ORF">C9382_29165</name>
</gene>
<keyword evidence="4" id="KW-1185">Reference proteome</keyword>